<evidence type="ECO:0008006" key="2">
    <source>
        <dbReference type="Google" id="ProtNLM"/>
    </source>
</evidence>
<dbReference type="EMBL" id="CACVAS010000030">
    <property type="protein sequence ID" value="CAA6803627.1"/>
    <property type="molecule type" value="Genomic_DNA"/>
</dbReference>
<dbReference type="AlphaFoldDB" id="A0A6S6SE42"/>
<reference evidence="1" key="1">
    <citation type="submission" date="2020-01" db="EMBL/GenBank/DDBJ databases">
        <authorList>
            <person name="Meier V. D."/>
            <person name="Meier V D."/>
        </authorList>
    </citation>
    <scope>NUCLEOTIDE SEQUENCE</scope>
    <source>
        <strain evidence="1">HLG_WM_MAG_01</strain>
    </source>
</reference>
<name>A0A6S6SE42_9BACT</name>
<sequence>MKNRSSILVVLLGLALLGCDEVETSTDGDASFQYTIQKAGFNLRGVLEPTCTNAYQVTTREAQTNRTTGRQECKWICAEYEDAKPVTVKLIFVQEGVGTAWEFESDTVSTAPNQCHD</sequence>
<accession>A0A6S6SE42</accession>
<organism evidence="1">
    <name type="scientific">uncultured Sulfurovum sp</name>
    <dbReference type="NCBI Taxonomy" id="269237"/>
    <lineage>
        <taxon>Bacteria</taxon>
        <taxon>Pseudomonadati</taxon>
        <taxon>Campylobacterota</taxon>
        <taxon>Epsilonproteobacteria</taxon>
        <taxon>Campylobacterales</taxon>
        <taxon>Sulfurovaceae</taxon>
        <taxon>Sulfurovum</taxon>
        <taxon>environmental samples</taxon>
    </lineage>
</organism>
<dbReference type="PROSITE" id="PS51257">
    <property type="entry name" value="PROKAR_LIPOPROTEIN"/>
    <property type="match status" value="1"/>
</dbReference>
<proteinExistence type="predicted"/>
<protein>
    <recommendedName>
        <fullName evidence="2">Lipoprotein</fullName>
    </recommendedName>
</protein>
<evidence type="ECO:0000313" key="1">
    <source>
        <dbReference type="EMBL" id="CAA6803627.1"/>
    </source>
</evidence>
<gene>
    <name evidence="1" type="ORF">HELGO_WM2817</name>
</gene>